<dbReference type="Pfam" id="PF00583">
    <property type="entry name" value="Acetyltransf_1"/>
    <property type="match status" value="1"/>
</dbReference>
<feature type="domain" description="N-acetyltransferase" evidence="17">
    <location>
        <begin position="64"/>
        <end position="220"/>
    </location>
</feature>
<evidence type="ECO:0000256" key="14">
    <source>
        <dbReference type="ARBA" id="ARBA00079213"/>
    </source>
</evidence>
<dbReference type="SUPFAM" id="SSF55729">
    <property type="entry name" value="Acyl-CoA N-acyltransferases (Nat)"/>
    <property type="match status" value="1"/>
</dbReference>
<dbReference type="EMBL" id="HACG01037507">
    <property type="protein sequence ID" value="CEK84372.1"/>
    <property type="molecule type" value="Transcribed_RNA"/>
</dbReference>
<proteinExistence type="inferred from homology"/>
<evidence type="ECO:0000256" key="16">
    <source>
        <dbReference type="SAM" id="MobiDB-lite"/>
    </source>
</evidence>
<accession>A0A0B7AUU3</accession>
<comment type="subcellular location">
    <subcellularLocation>
        <location evidence="2">Cytoplasm</location>
    </subcellularLocation>
    <subcellularLocation>
        <location evidence="1">Nucleus</location>
    </subcellularLocation>
</comment>
<keyword evidence="9" id="KW-0539">Nucleus</keyword>
<dbReference type="CDD" id="cd04301">
    <property type="entry name" value="NAT_SF"/>
    <property type="match status" value="1"/>
</dbReference>
<keyword evidence="10" id="KW-0449">Lipoprotein</keyword>
<dbReference type="Gene3D" id="3.40.630.30">
    <property type="match status" value="1"/>
</dbReference>
<organism evidence="18">
    <name type="scientific">Arion vulgaris</name>
    <dbReference type="NCBI Taxonomy" id="1028688"/>
    <lineage>
        <taxon>Eukaryota</taxon>
        <taxon>Metazoa</taxon>
        <taxon>Spiralia</taxon>
        <taxon>Lophotrochozoa</taxon>
        <taxon>Mollusca</taxon>
        <taxon>Gastropoda</taxon>
        <taxon>Heterobranchia</taxon>
        <taxon>Euthyneura</taxon>
        <taxon>Panpulmonata</taxon>
        <taxon>Eupulmonata</taxon>
        <taxon>Stylommatophora</taxon>
        <taxon>Helicina</taxon>
        <taxon>Arionoidea</taxon>
        <taxon>Arionidae</taxon>
        <taxon>Arion</taxon>
    </lineage>
</organism>
<evidence type="ECO:0000256" key="1">
    <source>
        <dbReference type="ARBA" id="ARBA00004123"/>
    </source>
</evidence>
<dbReference type="InterPro" id="IPR039949">
    <property type="entry name" value="NAA40"/>
</dbReference>
<keyword evidence="11" id="KW-0012">Acyltransferase</keyword>
<evidence type="ECO:0000256" key="4">
    <source>
        <dbReference type="ARBA" id="ARBA00012950"/>
    </source>
</evidence>
<evidence type="ECO:0000256" key="7">
    <source>
        <dbReference type="ARBA" id="ARBA00022679"/>
    </source>
</evidence>
<dbReference type="GO" id="GO:0005634">
    <property type="term" value="C:nucleus"/>
    <property type="evidence" value="ECO:0007669"/>
    <property type="project" value="UniProtKB-SubCell"/>
</dbReference>
<protein>
    <recommendedName>
        <fullName evidence="5">N-alpha-acetyltransferase 40</fullName>
        <ecNumber evidence="4">2.3.1.257</ecNumber>
    </recommendedName>
    <alternativeName>
        <fullName evidence="14">N-acetyltransferase 11</fullName>
    </alternativeName>
    <alternativeName>
        <fullName evidence="15">N-alpha-acetyltransferase D</fullName>
    </alternativeName>
</protein>
<keyword evidence="8" id="KW-0519">Myristate</keyword>
<dbReference type="GO" id="GO:1990189">
    <property type="term" value="F:protein N-terminal-serine acetyltransferase activity"/>
    <property type="evidence" value="ECO:0007669"/>
    <property type="project" value="UniProtKB-EC"/>
</dbReference>
<evidence type="ECO:0000256" key="3">
    <source>
        <dbReference type="ARBA" id="ARBA00008870"/>
    </source>
</evidence>
<evidence type="ECO:0000256" key="11">
    <source>
        <dbReference type="ARBA" id="ARBA00023315"/>
    </source>
</evidence>
<evidence type="ECO:0000256" key="13">
    <source>
        <dbReference type="ARBA" id="ARBA00049524"/>
    </source>
</evidence>
<dbReference type="PANTHER" id="PTHR20531">
    <property type="entry name" value="N-ALPHA-ACETYLTRANSFERASE 40"/>
    <property type="match status" value="1"/>
</dbReference>
<evidence type="ECO:0000259" key="17">
    <source>
        <dbReference type="PROSITE" id="PS51186"/>
    </source>
</evidence>
<dbReference type="AlphaFoldDB" id="A0A0B7AUU3"/>
<reference evidence="18" key="1">
    <citation type="submission" date="2014-12" db="EMBL/GenBank/DDBJ databases">
        <title>Insight into the proteome of Arion vulgaris.</title>
        <authorList>
            <person name="Aradska J."/>
            <person name="Bulat T."/>
            <person name="Smidak R."/>
            <person name="Sarate P."/>
            <person name="Gangsoo J."/>
            <person name="Sialana F."/>
            <person name="Bilban M."/>
            <person name="Lubec G."/>
        </authorList>
    </citation>
    <scope>NUCLEOTIDE SEQUENCE</scope>
    <source>
        <tissue evidence="18">Skin</tissue>
    </source>
</reference>
<gene>
    <name evidence="18" type="primary">ORF142329</name>
</gene>
<comment type="catalytic activity">
    <reaction evidence="12">
        <text>N-terminal L-seryl-[histone H2A] + acetyl-CoA = N-terminal N(alpha)-acetyl-L-seryl-[histone H2A] + CoA + H(+)</text>
        <dbReference type="Rhea" id="RHEA:50600"/>
        <dbReference type="Rhea" id="RHEA-COMP:12742"/>
        <dbReference type="Rhea" id="RHEA-COMP:12744"/>
        <dbReference type="ChEBI" id="CHEBI:15378"/>
        <dbReference type="ChEBI" id="CHEBI:57287"/>
        <dbReference type="ChEBI" id="CHEBI:57288"/>
        <dbReference type="ChEBI" id="CHEBI:64738"/>
        <dbReference type="ChEBI" id="CHEBI:83690"/>
        <dbReference type="EC" id="2.3.1.257"/>
    </reaction>
</comment>
<keyword evidence="6" id="KW-0963">Cytoplasm</keyword>
<comment type="catalytic activity">
    <reaction evidence="13">
        <text>N-terminal L-seryl-[histone H4] + acetyl-CoA = N-terminal N(alpha)-acetyl-L-seryl-[histone H4] + CoA + H(+)</text>
        <dbReference type="Rhea" id="RHEA:50596"/>
        <dbReference type="Rhea" id="RHEA-COMP:12740"/>
        <dbReference type="Rhea" id="RHEA-COMP:12743"/>
        <dbReference type="ChEBI" id="CHEBI:15378"/>
        <dbReference type="ChEBI" id="CHEBI:57287"/>
        <dbReference type="ChEBI" id="CHEBI:57288"/>
        <dbReference type="ChEBI" id="CHEBI:64738"/>
        <dbReference type="ChEBI" id="CHEBI:83690"/>
        <dbReference type="EC" id="2.3.1.257"/>
    </reaction>
</comment>
<evidence type="ECO:0000256" key="9">
    <source>
        <dbReference type="ARBA" id="ARBA00023242"/>
    </source>
</evidence>
<evidence type="ECO:0000256" key="15">
    <source>
        <dbReference type="ARBA" id="ARBA00082154"/>
    </source>
</evidence>
<evidence type="ECO:0000256" key="8">
    <source>
        <dbReference type="ARBA" id="ARBA00022707"/>
    </source>
</evidence>
<dbReference type="EC" id="2.3.1.257" evidence="4"/>
<evidence type="ECO:0000256" key="10">
    <source>
        <dbReference type="ARBA" id="ARBA00023288"/>
    </source>
</evidence>
<dbReference type="GO" id="GO:0005737">
    <property type="term" value="C:cytoplasm"/>
    <property type="evidence" value="ECO:0007669"/>
    <property type="project" value="UniProtKB-SubCell"/>
</dbReference>
<dbReference type="PROSITE" id="PS51186">
    <property type="entry name" value="GNAT"/>
    <property type="match status" value="1"/>
</dbReference>
<evidence type="ECO:0000256" key="2">
    <source>
        <dbReference type="ARBA" id="ARBA00004496"/>
    </source>
</evidence>
<dbReference type="GO" id="GO:0010485">
    <property type="term" value="F:histone H4 acetyltransferase activity"/>
    <property type="evidence" value="ECO:0007669"/>
    <property type="project" value="InterPro"/>
</dbReference>
<dbReference type="FunFam" id="3.40.630.30:FF:000033">
    <property type="entry name" value="N-alpha-acetyltransferase 40 isoform X1"/>
    <property type="match status" value="1"/>
</dbReference>
<sequence length="241" mass="27831">MGRKSSSKAKEKKLKKKEENAKLSALHAKIDAANKLDDPLSAFPVFKKFERNGLNITFETKLVANLDEETVNWAFELTKSNMRTLYEMSEWGWKDRDKMDEMTEEKAWYLIARDQDGRPVAFSHFRFDLELDTEVLYCYEIQLCADVRKKGLGKFMMQILELMANKYEMKSVMLTVFKHNQAAQEFFINKLKYTVDEISPEQGIYDEADYTYQILSKLTKAGRDAAAEHGACARACCAGNH</sequence>
<name>A0A0B7AUU3_9EUPU</name>
<evidence type="ECO:0000313" key="18">
    <source>
        <dbReference type="EMBL" id="CEK84372.1"/>
    </source>
</evidence>
<dbReference type="InterPro" id="IPR000182">
    <property type="entry name" value="GNAT_dom"/>
</dbReference>
<dbReference type="InterPro" id="IPR016181">
    <property type="entry name" value="Acyl_CoA_acyltransferase"/>
</dbReference>
<keyword evidence="7" id="KW-0808">Transferase</keyword>
<dbReference type="GO" id="GO:0043998">
    <property type="term" value="F:histone H2A acetyltransferase activity"/>
    <property type="evidence" value="ECO:0007669"/>
    <property type="project" value="InterPro"/>
</dbReference>
<evidence type="ECO:0000256" key="6">
    <source>
        <dbReference type="ARBA" id="ARBA00022490"/>
    </source>
</evidence>
<comment type="similarity">
    <text evidence="3">Belongs to the acetyltransferase family. NAA40 subfamily.</text>
</comment>
<dbReference type="PANTHER" id="PTHR20531:SF1">
    <property type="entry name" value="N-ALPHA-ACETYLTRANSFERASE 40"/>
    <property type="match status" value="1"/>
</dbReference>
<evidence type="ECO:0000256" key="12">
    <source>
        <dbReference type="ARBA" id="ARBA00047821"/>
    </source>
</evidence>
<evidence type="ECO:0000256" key="5">
    <source>
        <dbReference type="ARBA" id="ARBA00015043"/>
    </source>
</evidence>
<feature type="compositionally biased region" description="Basic residues" evidence="16">
    <location>
        <begin position="1"/>
        <end position="15"/>
    </location>
</feature>
<feature type="region of interest" description="Disordered" evidence="16">
    <location>
        <begin position="1"/>
        <end position="20"/>
    </location>
</feature>